<accession>A0A0E9NRB0</accession>
<name>A0A0E9NRB0_SAICN</name>
<reference evidence="1 2" key="3">
    <citation type="journal article" date="2015" name="Genome Announc.">
        <title>Draft Genome Sequence of the Archiascomycetous Yeast Saitoella complicata.</title>
        <authorList>
            <person name="Yamauchi K."/>
            <person name="Kondo S."/>
            <person name="Hamamoto M."/>
            <person name="Takahashi Y."/>
            <person name="Ogura Y."/>
            <person name="Hayashi T."/>
            <person name="Nishida H."/>
        </authorList>
    </citation>
    <scope>NUCLEOTIDE SEQUENCE [LARGE SCALE GENOMIC DNA]</scope>
    <source>
        <strain evidence="1 2">NRRL Y-17804</strain>
    </source>
</reference>
<keyword evidence="2" id="KW-1185">Reference proteome</keyword>
<comment type="caution">
    <text evidence="1">The sequence shown here is derived from an EMBL/GenBank/DDBJ whole genome shotgun (WGS) entry which is preliminary data.</text>
</comment>
<dbReference type="Proteomes" id="UP000033140">
    <property type="component" value="Unassembled WGS sequence"/>
</dbReference>
<proteinExistence type="predicted"/>
<sequence>MAAIPAGAAAAGEGTDGAGIRGELEGKLDMSDGVMEDPIISILAGRVSLGSCLVLTSRAVLTTFTSPLTNRVCPRAQSPMSHCHCRRNYNLRPASALPYYLIYELNSHAGGDVLDERAALWAWVIYTKRDGTRHVMSEHLGVERSPWIMSHVLPYSWDMVQGLNHLMLSSCMCISIHQEGSQ</sequence>
<dbReference type="AlphaFoldDB" id="A0A0E9NRB0"/>
<evidence type="ECO:0000313" key="2">
    <source>
        <dbReference type="Proteomes" id="UP000033140"/>
    </source>
</evidence>
<protein>
    <submittedName>
        <fullName evidence="1">Uncharacterized protein</fullName>
    </submittedName>
</protein>
<gene>
    <name evidence="1" type="ORF">G7K_6421-t1</name>
</gene>
<dbReference type="EMBL" id="BACD03000066">
    <property type="protein sequence ID" value="GAO52343.1"/>
    <property type="molecule type" value="Genomic_DNA"/>
</dbReference>
<organism evidence="1 2">
    <name type="scientific">Saitoella complicata (strain BCRC 22490 / CBS 7301 / JCM 7358 / NBRC 10748 / NRRL Y-17804)</name>
    <dbReference type="NCBI Taxonomy" id="698492"/>
    <lineage>
        <taxon>Eukaryota</taxon>
        <taxon>Fungi</taxon>
        <taxon>Dikarya</taxon>
        <taxon>Ascomycota</taxon>
        <taxon>Taphrinomycotina</taxon>
        <taxon>Taphrinomycotina incertae sedis</taxon>
        <taxon>Saitoella</taxon>
    </lineage>
</organism>
<evidence type="ECO:0000313" key="1">
    <source>
        <dbReference type="EMBL" id="GAO52343.1"/>
    </source>
</evidence>
<reference evidence="1 2" key="1">
    <citation type="journal article" date="2011" name="J. Gen. Appl. Microbiol.">
        <title>Draft genome sequencing of the enigmatic yeast Saitoella complicata.</title>
        <authorList>
            <person name="Nishida H."/>
            <person name="Hamamoto M."/>
            <person name="Sugiyama J."/>
        </authorList>
    </citation>
    <scope>NUCLEOTIDE SEQUENCE [LARGE SCALE GENOMIC DNA]</scope>
    <source>
        <strain evidence="1 2">NRRL Y-17804</strain>
    </source>
</reference>
<reference evidence="1 2" key="2">
    <citation type="journal article" date="2014" name="J. Gen. Appl. Microbiol.">
        <title>The early diverging ascomycetous budding yeast Saitoella complicata has three histone deacetylases belonging to the Clr6, Hos2, and Rpd3 lineages.</title>
        <authorList>
            <person name="Nishida H."/>
            <person name="Matsumoto T."/>
            <person name="Kondo S."/>
            <person name="Hamamoto M."/>
            <person name="Yoshikawa H."/>
        </authorList>
    </citation>
    <scope>NUCLEOTIDE SEQUENCE [LARGE SCALE GENOMIC DNA]</scope>
    <source>
        <strain evidence="1 2">NRRL Y-17804</strain>
    </source>
</reference>